<dbReference type="InterPro" id="IPR020631">
    <property type="entry name" value="THF_DH/CycHdrlase_NAD-bd_dom"/>
</dbReference>
<feature type="domain" description="Tetrahydrofolate dehydrogenase/cyclohydrolase catalytic" evidence="1">
    <location>
        <begin position="10"/>
        <end position="124"/>
    </location>
</feature>
<dbReference type="InterPro" id="IPR020630">
    <property type="entry name" value="THF_DH/CycHdrlase_cat_dom"/>
</dbReference>
<dbReference type="AlphaFoldDB" id="A0A7S2WD37"/>
<dbReference type="GO" id="GO:0035999">
    <property type="term" value="P:tetrahydrofolate interconversion"/>
    <property type="evidence" value="ECO:0007669"/>
    <property type="project" value="TreeGrafter"/>
</dbReference>
<gene>
    <name evidence="3" type="ORF">QSP1433_LOCUS7469</name>
</gene>
<evidence type="ECO:0000259" key="2">
    <source>
        <dbReference type="Pfam" id="PF02882"/>
    </source>
</evidence>
<protein>
    <recommendedName>
        <fullName evidence="4">Methylenetetrahydrofolate dehydrogenase</fullName>
    </recommendedName>
</protein>
<dbReference type="InterPro" id="IPR046346">
    <property type="entry name" value="Aminoacid_DH-like_N_sf"/>
</dbReference>
<dbReference type="PANTHER" id="PTHR48099">
    <property type="entry name" value="C-1-TETRAHYDROFOLATE SYNTHASE, CYTOPLASMIC-RELATED"/>
    <property type="match status" value="1"/>
</dbReference>
<accession>A0A7S2WD37</accession>
<dbReference type="Gene3D" id="3.40.50.10860">
    <property type="entry name" value="Leucine Dehydrogenase, chain A, domain 1"/>
    <property type="match status" value="1"/>
</dbReference>
<dbReference type="SUPFAM" id="SSF53223">
    <property type="entry name" value="Aminoacid dehydrogenase-like, N-terminal domain"/>
    <property type="match status" value="1"/>
</dbReference>
<dbReference type="GO" id="GO:0005829">
    <property type="term" value="C:cytosol"/>
    <property type="evidence" value="ECO:0007669"/>
    <property type="project" value="TreeGrafter"/>
</dbReference>
<dbReference type="Gene3D" id="3.40.50.720">
    <property type="entry name" value="NAD(P)-binding Rossmann-like Domain"/>
    <property type="match status" value="1"/>
</dbReference>
<proteinExistence type="predicted"/>
<evidence type="ECO:0008006" key="4">
    <source>
        <dbReference type="Google" id="ProtNLM"/>
    </source>
</evidence>
<dbReference type="GO" id="GO:0004477">
    <property type="term" value="F:methenyltetrahydrofolate cyclohydrolase activity"/>
    <property type="evidence" value="ECO:0007669"/>
    <property type="project" value="TreeGrafter"/>
</dbReference>
<evidence type="ECO:0000313" key="3">
    <source>
        <dbReference type="EMBL" id="CAD9681869.1"/>
    </source>
</evidence>
<reference evidence="3" key="1">
    <citation type="submission" date="2021-01" db="EMBL/GenBank/DDBJ databases">
        <authorList>
            <person name="Corre E."/>
            <person name="Pelletier E."/>
            <person name="Niang G."/>
            <person name="Scheremetjew M."/>
            <person name="Finn R."/>
            <person name="Kale V."/>
            <person name="Holt S."/>
            <person name="Cochrane G."/>
            <person name="Meng A."/>
            <person name="Brown T."/>
            <person name="Cohen L."/>
        </authorList>
    </citation>
    <scope>NUCLEOTIDE SEQUENCE</scope>
    <source>
        <strain evidence="3">NY070348D</strain>
    </source>
</reference>
<dbReference type="SUPFAM" id="SSF51735">
    <property type="entry name" value="NAD(P)-binding Rossmann-fold domains"/>
    <property type="match status" value="1"/>
</dbReference>
<dbReference type="PANTHER" id="PTHR48099:SF3">
    <property type="entry name" value="METHYLENETETRAHYDROFOLATE DEHYDROGENASE [NAD(+)]"/>
    <property type="match status" value="1"/>
</dbReference>
<name>A0A7S2WD37_9STRA</name>
<dbReference type="EMBL" id="HBHK01011865">
    <property type="protein sequence ID" value="CAD9681869.1"/>
    <property type="molecule type" value="Transcribed_RNA"/>
</dbReference>
<dbReference type="Pfam" id="PF00763">
    <property type="entry name" value="THF_DHG_CYH"/>
    <property type="match status" value="1"/>
</dbReference>
<dbReference type="GO" id="GO:0004487">
    <property type="term" value="F:methylenetetrahydrofolate dehydrogenase (NAD+) activity"/>
    <property type="evidence" value="ECO:0007669"/>
    <property type="project" value="TreeGrafter"/>
</dbReference>
<feature type="domain" description="Tetrahydrofolate dehydrogenase/cyclohydrolase NAD(P)-binding" evidence="2">
    <location>
        <begin position="156"/>
        <end position="307"/>
    </location>
</feature>
<dbReference type="GO" id="GO:0009113">
    <property type="term" value="P:purine nucleobase biosynthetic process"/>
    <property type="evidence" value="ECO:0007669"/>
    <property type="project" value="TreeGrafter"/>
</dbReference>
<sequence>MNIMGRKANATHVAEPFRAETQERVKALPATVKPLLVGFLASDDIASKKYAQWTGMSCKKDGIDFELRECHPHDLETKLKEANEDPKVHGIMIYYPCFGGVPSFYGGKMDDHLRDSVAVEKDVEGLCFTYRHNLYHNVRSLPHLSGVPSDKKCLLPCTPLAIVKILEHLKVYDESLPLGDRMKGNTVTIVNRSEIVGRPLGAMLANDGADVYSVDIDSIYLMRRGKMLPSEIDVEKACRMSKVIVTGVPVESYKLPTEWVQPGTVVLNVSHYKNVDEQELLKIEGVRYVPLVGKVTVAMLERNLVRLINNFHLPDSNVKVVEAGGRIIPKN</sequence>
<organism evidence="3">
    <name type="scientific">Mucochytrium quahogii</name>
    <dbReference type="NCBI Taxonomy" id="96639"/>
    <lineage>
        <taxon>Eukaryota</taxon>
        <taxon>Sar</taxon>
        <taxon>Stramenopiles</taxon>
        <taxon>Bigyra</taxon>
        <taxon>Labyrinthulomycetes</taxon>
        <taxon>Thraustochytrida</taxon>
        <taxon>Thraustochytriidae</taxon>
        <taxon>Mucochytrium</taxon>
    </lineage>
</organism>
<dbReference type="InterPro" id="IPR036291">
    <property type="entry name" value="NAD(P)-bd_dom_sf"/>
</dbReference>
<dbReference type="GO" id="GO:0004488">
    <property type="term" value="F:methylenetetrahydrofolate dehydrogenase (NADP+) activity"/>
    <property type="evidence" value="ECO:0007669"/>
    <property type="project" value="InterPro"/>
</dbReference>
<evidence type="ECO:0000259" key="1">
    <source>
        <dbReference type="Pfam" id="PF00763"/>
    </source>
</evidence>
<dbReference type="Pfam" id="PF02882">
    <property type="entry name" value="THF_DHG_CYH_C"/>
    <property type="match status" value="1"/>
</dbReference>